<dbReference type="InterPro" id="IPR014001">
    <property type="entry name" value="Helicase_ATP-bd"/>
</dbReference>
<gene>
    <name evidence="7" type="ORF">CVV64_16255</name>
</gene>
<dbReference type="EMBL" id="PGXC01000027">
    <property type="protein sequence ID" value="PKK89038.1"/>
    <property type="molecule type" value="Genomic_DNA"/>
</dbReference>
<evidence type="ECO:0000256" key="1">
    <source>
        <dbReference type="ARBA" id="ARBA00022741"/>
    </source>
</evidence>
<dbReference type="InterPro" id="IPR050615">
    <property type="entry name" value="ATP-dep_DNA_Helicase"/>
</dbReference>
<dbReference type="Proteomes" id="UP000233256">
    <property type="component" value="Unassembled WGS sequence"/>
</dbReference>
<dbReference type="PROSITE" id="PS51192">
    <property type="entry name" value="HELICASE_ATP_BIND_1"/>
    <property type="match status" value="1"/>
</dbReference>
<dbReference type="GO" id="GO:0004386">
    <property type="term" value="F:helicase activity"/>
    <property type="evidence" value="ECO:0007669"/>
    <property type="project" value="UniProtKB-KW"/>
</dbReference>
<dbReference type="SUPFAM" id="SSF52540">
    <property type="entry name" value="P-loop containing nucleoside triphosphate hydrolases"/>
    <property type="match status" value="1"/>
</dbReference>
<reference evidence="7 8" key="1">
    <citation type="journal article" date="2017" name="ISME J.">
        <title>Potential for microbial H2 and metal transformations associated with novel bacteria and archaea in deep terrestrial subsurface sediments.</title>
        <authorList>
            <person name="Hernsdorf A.W."/>
            <person name="Amano Y."/>
            <person name="Miyakawa K."/>
            <person name="Ise K."/>
            <person name="Suzuki Y."/>
            <person name="Anantharaman K."/>
            <person name="Probst A."/>
            <person name="Burstein D."/>
            <person name="Thomas B.C."/>
            <person name="Banfield J.F."/>
        </authorList>
    </citation>
    <scope>NUCLEOTIDE SEQUENCE [LARGE SCALE GENOMIC DNA]</scope>
    <source>
        <strain evidence="7">HGW-Wallbacteria-1</strain>
    </source>
</reference>
<organism evidence="7 8">
    <name type="scientific">Candidatus Wallbacteria bacterium HGW-Wallbacteria-1</name>
    <dbReference type="NCBI Taxonomy" id="2013854"/>
    <lineage>
        <taxon>Bacteria</taxon>
        <taxon>Candidatus Walliibacteriota</taxon>
    </lineage>
</organism>
<keyword evidence="4" id="KW-0067">ATP-binding</keyword>
<dbReference type="SMART" id="SM00490">
    <property type="entry name" value="HELICc"/>
    <property type="match status" value="1"/>
</dbReference>
<evidence type="ECO:0000256" key="2">
    <source>
        <dbReference type="ARBA" id="ARBA00022801"/>
    </source>
</evidence>
<dbReference type="Pfam" id="PF00271">
    <property type="entry name" value="Helicase_C"/>
    <property type="match status" value="1"/>
</dbReference>
<dbReference type="InterPro" id="IPR027417">
    <property type="entry name" value="P-loop_NTPase"/>
</dbReference>
<protein>
    <recommendedName>
        <fullName evidence="9">Helicase</fullName>
    </recommendedName>
</protein>
<feature type="domain" description="Helicase C-terminal" evidence="6">
    <location>
        <begin position="336"/>
        <end position="482"/>
    </location>
</feature>
<proteinExistence type="predicted"/>
<dbReference type="AlphaFoldDB" id="A0A2N1PL17"/>
<dbReference type="Pfam" id="PF04851">
    <property type="entry name" value="ResIII"/>
    <property type="match status" value="1"/>
</dbReference>
<dbReference type="InterPro" id="IPR006935">
    <property type="entry name" value="Helicase/UvrB_N"/>
</dbReference>
<dbReference type="GO" id="GO:0016787">
    <property type="term" value="F:hydrolase activity"/>
    <property type="evidence" value="ECO:0007669"/>
    <property type="project" value="UniProtKB-KW"/>
</dbReference>
<evidence type="ECO:0000313" key="7">
    <source>
        <dbReference type="EMBL" id="PKK89038.1"/>
    </source>
</evidence>
<evidence type="ECO:0008006" key="9">
    <source>
        <dbReference type="Google" id="ProtNLM"/>
    </source>
</evidence>
<comment type="caution">
    <text evidence="7">The sequence shown here is derived from an EMBL/GenBank/DDBJ whole genome shotgun (WGS) entry which is preliminary data.</text>
</comment>
<keyword evidence="1" id="KW-0547">Nucleotide-binding</keyword>
<name>A0A2N1PL17_9BACT</name>
<dbReference type="PANTHER" id="PTHR11274">
    <property type="entry name" value="RAD25/XP-B DNA REPAIR HELICASE"/>
    <property type="match status" value="1"/>
</dbReference>
<evidence type="ECO:0000259" key="5">
    <source>
        <dbReference type="PROSITE" id="PS51192"/>
    </source>
</evidence>
<dbReference type="InterPro" id="IPR001650">
    <property type="entry name" value="Helicase_C-like"/>
</dbReference>
<dbReference type="PANTHER" id="PTHR11274:SF0">
    <property type="entry name" value="GENERAL TRANSCRIPTION AND DNA REPAIR FACTOR IIH HELICASE SUBUNIT XPB"/>
    <property type="match status" value="1"/>
</dbReference>
<dbReference type="Gene3D" id="3.40.50.300">
    <property type="entry name" value="P-loop containing nucleotide triphosphate hydrolases"/>
    <property type="match status" value="2"/>
</dbReference>
<keyword evidence="3" id="KW-0347">Helicase</keyword>
<evidence type="ECO:0000256" key="3">
    <source>
        <dbReference type="ARBA" id="ARBA00022806"/>
    </source>
</evidence>
<dbReference type="GO" id="GO:0005524">
    <property type="term" value="F:ATP binding"/>
    <property type="evidence" value="ECO:0007669"/>
    <property type="project" value="UniProtKB-KW"/>
</dbReference>
<keyword evidence="2" id="KW-0378">Hydrolase</keyword>
<dbReference type="SMART" id="SM00487">
    <property type="entry name" value="DEXDc"/>
    <property type="match status" value="1"/>
</dbReference>
<dbReference type="PROSITE" id="PS51194">
    <property type="entry name" value="HELICASE_CTER"/>
    <property type="match status" value="1"/>
</dbReference>
<accession>A0A2N1PL17</accession>
<feature type="domain" description="Helicase ATP-binding" evidence="5">
    <location>
        <begin position="70"/>
        <end position="230"/>
    </location>
</feature>
<evidence type="ECO:0000256" key="4">
    <source>
        <dbReference type="ARBA" id="ARBA00022840"/>
    </source>
</evidence>
<dbReference type="GO" id="GO:0003677">
    <property type="term" value="F:DNA binding"/>
    <property type="evidence" value="ECO:0007669"/>
    <property type="project" value="InterPro"/>
</dbReference>
<sequence length="723" mass="81636">MKKFFTNKYKLQYQQLKILKWYDQWSENQSSNPDTITPVKNVSQGSLAIPDKWNLTGDIQPYFWQNDAYQKWIKNGNKGTVKVVTGAGKTFFALGLIEKFQCLQNDLHVAIVVPTIVLMNQWFEEITAHGNILETNVGRLGGGYHDGFENNVRILITVLASASDKLADTVNAGDVGNSLLLIVDESHRAGADKRSSIFDTPRIASLGLSATPEREDSDQQGNQKYDESHLGRELGKIIHELTYADALALNIIPPFTIEHYGILMSLKERGTYDSLTRYIRNLKKELEYCAPRNMDFWVWIRKESKKDKGNSAAQKLEKNLSKRKGLLYSLPGRSKALKALIDNELSVNRDAKILVFHETINDIMALYFDLVNSKKYPVVVEHSSLPDSIRQQNLELFRTGAAQILLSVKSLIEGFNVPEVDLGIIVASSSSVRQRIQSMGRVMRKHHKQKQAENNSVIQILYARDTIDETIYGKLEWDKILGAGANKYYHWDDISKPPINVDNPPKRPMPEDTDINLSDLSEDALYSGKYDGIEFSCDTTGTVTNDEGQMVDFPKELTEKILTIKGAGRFKVTRNRFYCLVHLNEINTWITKFVGVLNHLPGPIEEPEETVSEDWVNNPDNIGQPYPATILEIQAKYKFSQKRGGEIVKKVPSGEVYARGLERADDPAKGENADTLLKNIKRIHGTGKKINKLIVTLQGHVLSKYEGKYIYIGNLTAGLEFPR</sequence>
<evidence type="ECO:0000259" key="6">
    <source>
        <dbReference type="PROSITE" id="PS51194"/>
    </source>
</evidence>
<evidence type="ECO:0000313" key="8">
    <source>
        <dbReference type="Proteomes" id="UP000233256"/>
    </source>
</evidence>